<sequence>MTRKPYIVLHGGFHKTATSHVQSMLARNSKMLERAGVHYVHHRDTRKKLTVPVQCNVYNSVGMDWDPKISDEELQEMSHAFLSKLLEMRPKRLILSDENMAGHCGHCVKRGVLYRWRRKLIEVFAQQFPDGVDEVHLGVRNYADFFALAYVEYLRSVTGQWFVDERMMRRQVMENMPSWHNILKSVVTFFPGARVVVWKYEDFRKIDRKILANLCGPAIDVDQMKEPKDRNKRPTASGRAVHELLQLIHREGVDYALEQRVALQETYPRGPEYGSYDPWTAQERAHLTRMYERDIEEIRVNPDIKLLDAAQLTKVG</sequence>
<dbReference type="Gene3D" id="3.40.50.300">
    <property type="entry name" value="P-loop containing nucleotide triphosphate hydrolases"/>
    <property type="match status" value="1"/>
</dbReference>
<dbReference type="InterPro" id="IPR027417">
    <property type="entry name" value="P-loop_NTPase"/>
</dbReference>
<dbReference type="RefSeq" id="WP_167194554.1">
    <property type="nucleotide sequence ID" value="NZ_JAAORB010000007.1"/>
</dbReference>
<evidence type="ECO:0008006" key="3">
    <source>
        <dbReference type="Google" id="ProtNLM"/>
    </source>
</evidence>
<dbReference type="EMBL" id="JAAORB010000007">
    <property type="protein sequence ID" value="NHQ74076.1"/>
    <property type="molecule type" value="Genomic_DNA"/>
</dbReference>
<reference evidence="1" key="1">
    <citation type="submission" date="2020-03" db="EMBL/GenBank/DDBJ databases">
        <title>Roseovarius gahaiensis sp. nov., isolated from Gahai Saline Lake, China.</title>
        <authorList>
            <person name="Sun X."/>
        </authorList>
    </citation>
    <scope>NUCLEOTIDE SEQUENCE</scope>
    <source>
        <strain evidence="1">GH877</strain>
    </source>
</reference>
<keyword evidence="2" id="KW-1185">Reference proteome</keyword>
<accession>A0A967BDJ3</accession>
<evidence type="ECO:0000313" key="2">
    <source>
        <dbReference type="Proteomes" id="UP000639775"/>
    </source>
</evidence>
<dbReference type="SUPFAM" id="SSF52540">
    <property type="entry name" value="P-loop containing nucleoside triphosphate hydrolases"/>
    <property type="match status" value="1"/>
</dbReference>
<dbReference type="AlphaFoldDB" id="A0A967BDJ3"/>
<dbReference type="Proteomes" id="UP000639775">
    <property type="component" value="Unassembled WGS sequence"/>
</dbReference>
<evidence type="ECO:0000313" key="1">
    <source>
        <dbReference type="EMBL" id="NHQ74076.1"/>
    </source>
</evidence>
<proteinExistence type="predicted"/>
<protein>
    <recommendedName>
        <fullName evidence="3">Sulfotransferase family protein</fullName>
    </recommendedName>
</protein>
<organism evidence="1 2">
    <name type="scientific">Roseovarius gahaiensis</name>
    <dbReference type="NCBI Taxonomy" id="2716691"/>
    <lineage>
        <taxon>Bacteria</taxon>
        <taxon>Pseudomonadati</taxon>
        <taxon>Pseudomonadota</taxon>
        <taxon>Alphaproteobacteria</taxon>
        <taxon>Rhodobacterales</taxon>
        <taxon>Roseobacteraceae</taxon>
        <taxon>Roseovarius</taxon>
    </lineage>
</organism>
<name>A0A967BDJ3_9RHOB</name>
<gene>
    <name evidence="1" type="ORF">HAT86_06295</name>
</gene>
<comment type="caution">
    <text evidence="1">The sequence shown here is derived from an EMBL/GenBank/DDBJ whole genome shotgun (WGS) entry which is preliminary data.</text>
</comment>